<evidence type="ECO:0000259" key="1">
    <source>
        <dbReference type="Pfam" id="PF00534"/>
    </source>
</evidence>
<dbReference type="SUPFAM" id="SSF53756">
    <property type="entry name" value="UDP-Glycosyltransferase/glycogen phosphorylase"/>
    <property type="match status" value="1"/>
</dbReference>
<dbReference type="Pfam" id="PF00534">
    <property type="entry name" value="Glycos_transf_1"/>
    <property type="match status" value="1"/>
</dbReference>
<accession>A0A4Q1AMV0</accession>
<proteinExistence type="predicted"/>
<dbReference type="InterPro" id="IPR001296">
    <property type="entry name" value="Glyco_trans_1"/>
</dbReference>
<dbReference type="GO" id="GO:0016757">
    <property type="term" value="F:glycosyltransferase activity"/>
    <property type="evidence" value="ECO:0007669"/>
    <property type="project" value="InterPro"/>
</dbReference>
<name>A0A4Q1AMV0_9BACT</name>
<dbReference type="EMBL" id="PDKK01000002">
    <property type="protein sequence ID" value="RXK07424.1"/>
    <property type="molecule type" value="Genomic_DNA"/>
</dbReference>
<evidence type="ECO:0000313" key="3">
    <source>
        <dbReference type="Proteomes" id="UP000289758"/>
    </source>
</evidence>
<dbReference type="OrthoDB" id="9802525at2"/>
<reference evidence="2 3" key="1">
    <citation type="submission" date="2017-10" db="EMBL/GenBank/DDBJ databases">
        <title>Genomics of the genus Arcobacter.</title>
        <authorList>
            <person name="Perez-Cataluna A."/>
            <person name="Figueras M.J."/>
        </authorList>
    </citation>
    <scope>NUCLEOTIDE SEQUENCE [LARGE SCALE GENOMIC DNA]</scope>
    <source>
        <strain evidence="2 3">CECT 8441</strain>
    </source>
</reference>
<sequence>MNINMKNNTLIICLSPNRGGMEISSLKLASKLESYVNIFFLTRKSSFIDSNLDKYLNNSLNNKFSISFSSNLSIKLIFLIRKIVKSKNIKNVIFFGASEIKSLYFAFLGLNINFIVRHATTKLTSKRDFIHKLLYSNVNYHVAISEHLKENVKKIVPLNNHCEVKVIYPSIKIENYDFNNILSSRKRNEKIRIIHTGRIIKGKGQLDAILACEILYKNNIEFDFFILGSFENGFEIEFKKVYEKLKYKDSIHLIGFEKDIFKYLMNSDIFLFPSYGEGFCNSYAEALSCGLYCISYENTTFIEFKKLGFINALSKNKDIELLKDELYKAVFFISSNDTYRQKNLDLAKHLFSVDSEVNGYLKLLK</sequence>
<evidence type="ECO:0000313" key="2">
    <source>
        <dbReference type="EMBL" id="RXK07424.1"/>
    </source>
</evidence>
<comment type="caution">
    <text evidence="2">The sequence shown here is derived from an EMBL/GenBank/DDBJ whole genome shotgun (WGS) entry which is preliminary data.</text>
</comment>
<protein>
    <recommendedName>
        <fullName evidence="1">Glycosyl transferase family 1 domain-containing protein</fullName>
    </recommendedName>
</protein>
<gene>
    <name evidence="2" type="ORF">CRV07_02875</name>
</gene>
<organism evidence="2 3">
    <name type="scientific">Halarcobacter ebronensis</name>
    <dbReference type="NCBI Taxonomy" id="1462615"/>
    <lineage>
        <taxon>Bacteria</taxon>
        <taxon>Pseudomonadati</taxon>
        <taxon>Campylobacterota</taxon>
        <taxon>Epsilonproteobacteria</taxon>
        <taxon>Campylobacterales</taxon>
        <taxon>Arcobacteraceae</taxon>
        <taxon>Halarcobacter</taxon>
    </lineage>
</organism>
<dbReference type="Gene3D" id="3.40.50.2000">
    <property type="entry name" value="Glycogen Phosphorylase B"/>
    <property type="match status" value="2"/>
</dbReference>
<dbReference type="PANTHER" id="PTHR12526">
    <property type="entry name" value="GLYCOSYLTRANSFERASE"/>
    <property type="match status" value="1"/>
</dbReference>
<dbReference type="Proteomes" id="UP000289758">
    <property type="component" value="Unassembled WGS sequence"/>
</dbReference>
<feature type="domain" description="Glycosyl transferase family 1" evidence="1">
    <location>
        <begin position="184"/>
        <end position="328"/>
    </location>
</feature>
<keyword evidence="3" id="KW-1185">Reference proteome</keyword>
<dbReference type="AlphaFoldDB" id="A0A4Q1AMV0"/>